<dbReference type="InterPro" id="IPR000980">
    <property type="entry name" value="SH2"/>
</dbReference>
<dbReference type="PANTHER" id="PTHR24418">
    <property type="entry name" value="TYROSINE-PROTEIN KINASE"/>
    <property type="match status" value="1"/>
</dbReference>
<dbReference type="PROSITE" id="PS50001">
    <property type="entry name" value="SH2"/>
    <property type="match status" value="1"/>
</dbReference>
<dbReference type="Pfam" id="PF08919">
    <property type="entry name" value="F_actin_bind"/>
    <property type="match status" value="1"/>
</dbReference>
<sequence>MTLLRFQQVNCFLMLRRPSACLLVLRDGANGTVCLTLEPAAELCVLNPDEVLAVELVNSLLSFCLSEALHRPYGCDVEPQALNEAIRWSSKENLLGATESDPNLFVALYDFVASGDNTLSITKGEKLRVLGYNQNGEWSEVRSKNGQGWVPSNYITPVNSLEKHSWYHGPVSRSAAEYLLSSLINGSFLVRESESSPGQLSISLRYEGRVYHYRINTTTDGKVYVTAESRFSTLAELVHHHSTVADGLVTTLHYPAPKCNKPTVYGVSPIHDKWEMERTDITMKHKLGGGQYGEVYVGVWKKYSLTVAVKTLKEDTMEVEEFLKEAAVMKEIKHPNLVQLLGVCTLEPPFYIVTEYMPYGNLLDYLRECSREEVTAVVLLYMATQISSAMEYLEKKNFIHRDLAARNCLVGENHVVKVADFGLSRLMTGDTYTAHAGAKFPIKWTAPESLAYNTFSIKSDVWAFGVLLWEIATYGMSPYPGIDLSQVYDLLEKGYRMEQPEGCPPKVYELMRACWKWSPADRPSFAETHQAFETMFHDSSISEEVAEELGRAASSSSVAPYLPRLPVLPSKTRTLRKQLENQENMEEGQDATENSASSSAPGFMRSAQASSGSPALPRKQRDKSPSSLLEDAKETCFTRDRKGGFFSSFMKKRNAPTPPKRSSSFREMENQPHKKYELTGLPEQDRMAMTLPRNCQRAKVQLERTVSTSSQPEENGDRASDALPKKSEDGAAPTRERPKAKLLPRGAAAAPLRSPSGDPAVPEKDAAGPGKERNGGARLGMAGVPEDGEQPGWSSPARAAAALPAAHSHRVPVLISPTPRPAAADAQLVGTDSQGNKFKLLCEHQAAASADKDRPRRLKPKCAPPPPPAPRPPPQPPACSEPSEPPQEPPEPQEAGKRAAPGPAPSAGKAARPAMPPPQVPLPAASASVSPAKMANGTAGAKVALRRARQAAEKLSADKVSKEALLECAGLLSSAIAEPVPHSQLLDAGLQLLERCSGYVDCIPHTRTKFAFREAVSRLELSLQELQVSSAAGVPGASPVLSNLLSCVQEISDVVQR</sequence>
<dbReference type="PROSITE" id="PS00109">
    <property type="entry name" value="PROTEIN_KINASE_TYR"/>
    <property type="match status" value="1"/>
</dbReference>
<dbReference type="Pfam" id="PF07714">
    <property type="entry name" value="PK_Tyr_Ser-Thr"/>
    <property type="match status" value="1"/>
</dbReference>
<reference evidence="18" key="2">
    <citation type="submission" date="2025-09" db="UniProtKB">
        <authorList>
            <consortium name="Ensembl"/>
        </authorList>
    </citation>
    <scope>IDENTIFICATION</scope>
</reference>
<dbReference type="InterPro" id="IPR001452">
    <property type="entry name" value="SH3_domain"/>
</dbReference>
<keyword evidence="2" id="KW-0597">Phosphoprotein</keyword>
<evidence type="ECO:0000256" key="3">
    <source>
        <dbReference type="ARBA" id="ARBA00022679"/>
    </source>
</evidence>
<feature type="region of interest" description="Disordered" evidence="14">
    <location>
        <begin position="582"/>
        <end position="635"/>
    </location>
</feature>
<dbReference type="Pfam" id="PF00018">
    <property type="entry name" value="SH3_1"/>
    <property type="match status" value="1"/>
</dbReference>
<feature type="compositionally biased region" description="Polar residues" evidence="14">
    <location>
        <begin position="704"/>
        <end position="713"/>
    </location>
</feature>
<dbReference type="Gene3D" id="3.30.505.10">
    <property type="entry name" value="SH2 domain"/>
    <property type="match status" value="1"/>
</dbReference>
<feature type="compositionally biased region" description="Low complexity" evidence="14">
    <location>
        <begin position="741"/>
        <end position="757"/>
    </location>
</feature>
<feature type="domain" description="SH2" evidence="15">
    <location>
        <begin position="166"/>
        <end position="256"/>
    </location>
</feature>
<keyword evidence="7 10" id="KW-0727">SH2 domain</keyword>
<dbReference type="FunFam" id="3.30.200.20:FF:000037">
    <property type="entry name" value="Tyrosine-protein kinase"/>
    <property type="match status" value="1"/>
</dbReference>
<dbReference type="GeneTree" id="ENSGT00940000153838"/>
<dbReference type="Gene3D" id="1.20.120.330">
    <property type="entry name" value="Nucleotidyltransferases domain 2"/>
    <property type="match status" value="1"/>
</dbReference>
<feature type="compositionally biased region" description="Polar residues" evidence="14">
    <location>
        <begin position="591"/>
        <end position="600"/>
    </location>
</feature>
<feature type="compositionally biased region" description="Basic and acidic residues" evidence="14">
    <location>
        <begin position="761"/>
        <end position="775"/>
    </location>
</feature>
<protein>
    <recommendedName>
        <fullName evidence="13">Tyrosine-protein kinase</fullName>
        <ecNumber evidence="13">2.7.10.2</ecNumber>
    </recommendedName>
</protein>
<dbReference type="InterPro" id="IPR036860">
    <property type="entry name" value="SH2_dom_sf"/>
</dbReference>
<dbReference type="GO" id="GO:0023052">
    <property type="term" value="P:signaling"/>
    <property type="evidence" value="ECO:0007669"/>
    <property type="project" value="UniProtKB-ARBA"/>
</dbReference>
<dbReference type="PRINTS" id="PR00109">
    <property type="entry name" value="TYRKINASE"/>
</dbReference>
<dbReference type="Proteomes" id="UP000233160">
    <property type="component" value="Unassembled WGS sequence"/>
</dbReference>
<feature type="compositionally biased region" description="Low complexity" evidence="14">
    <location>
        <begin position="922"/>
        <end position="932"/>
    </location>
</feature>
<dbReference type="Gene3D" id="3.30.200.20">
    <property type="entry name" value="Phosphorylase Kinase, domain 1"/>
    <property type="match status" value="1"/>
</dbReference>
<dbReference type="Ensembl" id="ENSPCOT00000028879.1">
    <property type="protein sequence ID" value="ENSPCOP00000018238.1"/>
    <property type="gene ID" value="ENSPCOG00000021002.1"/>
</dbReference>
<feature type="compositionally biased region" description="Basic and acidic residues" evidence="14">
    <location>
        <begin position="664"/>
        <end position="673"/>
    </location>
</feature>
<accession>A0A2K6FW63</accession>
<dbReference type="InterPro" id="IPR017441">
    <property type="entry name" value="Protein_kinase_ATP_BS"/>
</dbReference>
<keyword evidence="19" id="KW-1185">Reference proteome</keyword>
<dbReference type="SMART" id="SM00808">
    <property type="entry name" value="FABD"/>
    <property type="match status" value="1"/>
</dbReference>
<dbReference type="CDD" id="cd11850">
    <property type="entry name" value="SH3_Abl"/>
    <property type="match status" value="1"/>
</dbReference>
<evidence type="ECO:0000259" key="17">
    <source>
        <dbReference type="PROSITE" id="PS50011"/>
    </source>
</evidence>
<dbReference type="FunFam" id="2.30.30.40:FF:000010">
    <property type="entry name" value="Tyrosine-protein kinase"/>
    <property type="match status" value="1"/>
</dbReference>
<dbReference type="InterPro" id="IPR036028">
    <property type="entry name" value="SH3-like_dom_sf"/>
</dbReference>
<feature type="compositionally biased region" description="Low complexity" evidence="14">
    <location>
        <begin position="898"/>
        <end position="913"/>
    </location>
</feature>
<dbReference type="InterPro" id="IPR000719">
    <property type="entry name" value="Prot_kinase_dom"/>
</dbReference>
<evidence type="ECO:0000259" key="15">
    <source>
        <dbReference type="PROSITE" id="PS50001"/>
    </source>
</evidence>
<evidence type="ECO:0000259" key="16">
    <source>
        <dbReference type="PROSITE" id="PS50002"/>
    </source>
</evidence>
<dbReference type="InterPro" id="IPR015015">
    <property type="entry name" value="F-actin-binding"/>
</dbReference>
<keyword evidence="3 13" id="KW-0808">Transferase</keyword>
<keyword evidence="6 12" id="KW-0067">ATP-binding</keyword>
<feature type="compositionally biased region" description="Low complexity" evidence="14">
    <location>
        <begin position="795"/>
        <end position="806"/>
    </location>
</feature>
<proteinExistence type="inferred from homology"/>
<keyword evidence="4 12" id="KW-0547">Nucleotide-binding</keyword>
<dbReference type="EC" id="2.7.10.2" evidence="13"/>
<evidence type="ECO:0000256" key="5">
    <source>
        <dbReference type="ARBA" id="ARBA00022777"/>
    </source>
</evidence>
<feature type="region of interest" description="Disordered" evidence="14">
    <location>
        <begin position="647"/>
        <end position="673"/>
    </location>
</feature>
<evidence type="ECO:0000256" key="9">
    <source>
        <dbReference type="ARBA" id="ARBA00051245"/>
    </source>
</evidence>
<comment type="similarity">
    <text evidence="13">Belongs to the protein kinase superfamily. Tyr protein kinase family.</text>
</comment>
<dbReference type="SMART" id="SM00326">
    <property type="entry name" value="SH3"/>
    <property type="match status" value="1"/>
</dbReference>
<dbReference type="AlphaFoldDB" id="A0A2K6FW63"/>
<dbReference type="GO" id="GO:0005524">
    <property type="term" value="F:ATP binding"/>
    <property type="evidence" value="ECO:0007669"/>
    <property type="project" value="UniProtKB-UniRule"/>
</dbReference>
<dbReference type="GO" id="GO:0005829">
    <property type="term" value="C:cytosol"/>
    <property type="evidence" value="ECO:0007669"/>
    <property type="project" value="UniProtKB-ARBA"/>
</dbReference>
<dbReference type="InterPro" id="IPR008266">
    <property type="entry name" value="Tyr_kinase_AS"/>
</dbReference>
<dbReference type="InterPro" id="IPR001245">
    <property type="entry name" value="Ser-Thr/Tyr_kinase_cat_dom"/>
</dbReference>
<evidence type="ECO:0000256" key="7">
    <source>
        <dbReference type="ARBA" id="ARBA00022999"/>
    </source>
</evidence>
<dbReference type="SUPFAM" id="SSF55550">
    <property type="entry name" value="SH2 domain"/>
    <property type="match status" value="1"/>
</dbReference>
<evidence type="ECO:0000256" key="6">
    <source>
        <dbReference type="ARBA" id="ARBA00022840"/>
    </source>
</evidence>
<evidence type="ECO:0000313" key="18">
    <source>
        <dbReference type="Ensembl" id="ENSPCOP00000018238.1"/>
    </source>
</evidence>
<dbReference type="GO" id="GO:0004715">
    <property type="term" value="F:non-membrane spanning protein tyrosine kinase activity"/>
    <property type="evidence" value="ECO:0007669"/>
    <property type="project" value="UniProtKB-EC"/>
</dbReference>
<dbReference type="SUPFAM" id="SSF50044">
    <property type="entry name" value="SH3-domain"/>
    <property type="match status" value="1"/>
</dbReference>
<dbReference type="FunFam" id="3.30.505.10:FF:000004">
    <property type="entry name" value="Tyrosine-protein kinase"/>
    <property type="match status" value="1"/>
</dbReference>
<dbReference type="SUPFAM" id="SSF56112">
    <property type="entry name" value="Protein kinase-like (PK-like)"/>
    <property type="match status" value="1"/>
</dbReference>
<keyword evidence="1 11" id="KW-0728">SH3 domain</keyword>
<comment type="catalytic activity">
    <reaction evidence="9 13">
        <text>L-tyrosyl-[protein] + ATP = O-phospho-L-tyrosyl-[protein] + ADP + H(+)</text>
        <dbReference type="Rhea" id="RHEA:10596"/>
        <dbReference type="Rhea" id="RHEA-COMP:10136"/>
        <dbReference type="Rhea" id="RHEA-COMP:20101"/>
        <dbReference type="ChEBI" id="CHEBI:15378"/>
        <dbReference type="ChEBI" id="CHEBI:30616"/>
        <dbReference type="ChEBI" id="CHEBI:46858"/>
        <dbReference type="ChEBI" id="CHEBI:61978"/>
        <dbReference type="ChEBI" id="CHEBI:456216"/>
        <dbReference type="EC" id="2.7.10.2"/>
    </reaction>
</comment>
<evidence type="ECO:0000256" key="2">
    <source>
        <dbReference type="ARBA" id="ARBA00022553"/>
    </source>
</evidence>
<dbReference type="CDD" id="cd05052">
    <property type="entry name" value="PTKc_Abl"/>
    <property type="match status" value="1"/>
</dbReference>
<feature type="compositionally biased region" description="Pro residues" evidence="14">
    <location>
        <begin position="862"/>
        <end position="892"/>
    </location>
</feature>
<dbReference type="CDD" id="cd09935">
    <property type="entry name" value="SH2_ABL"/>
    <property type="match status" value="1"/>
</dbReference>
<dbReference type="SMART" id="SM00219">
    <property type="entry name" value="TyrKc"/>
    <property type="match status" value="1"/>
</dbReference>
<dbReference type="PRINTS" id="PR00401">
    <property type="entry name" value="SH2DOMAIN"/>
</dbReference>
<reference evidence="18" key="1">
    <citation type="submission" date="2025-08" db="UniProtKB">
        <authorList>
            <consortium name="Ensembl"/>
        </authorList>
    </citation>
    <scope>IDENTIFICATION</scope>
</reference>
<feature type="compositionally biased region" description="Basic and acidic residues" evidence="14">
    <location>
        <begin position="715"/>
        <end position="739"/>
    </location>
</feature>
<dbReference type="Pfam" id="PF00017">
    <property type="entry name" value="SH2"/>
    <property type="match status" value="1"/>
</dbReference>
<feature type="domain" description="Protein kinase" evidence="17">
    <location>
        <begin position="281"/>
        <end position="532"/>
    </location>
</feature>
<dbReference type="PROSITE" id="PS00107">
    <property type="entry name" value="PROTEIN_KINASE_ATP"/>
    <property type="match status" value="1"/>
</dbReference>
<evidence type="ECO:0000256" key="11">
    <source>
        <dbReference type="PROSITE-ProRule" id="PRU00192"/>
    </source>
</evidence>
<evidence type="ECO:0000256" key="13">
    <source>
        <dbReference type="RuleBase" id="RU362096"/>
    </source>
</evidence>
<dbReference type="Gene3D" id="2.30.30.40">
    <property type="entry name" value="SH3 Domains"/>
    <property type="match status" value="1"/>
</dbReference>
<evidence type="ECO:0000256" key="14">
    <source>
        <dbReference type="SAM" id="MobiDB-lite"/>
    </source>
</evidence>
<dbReference type="InterPro" id="IPR050198">
    <property type="entry name" value="Non-receptor_tyrosine_kinases"/>
</dbReference>
<evidence type="ECO:0000256" key="12">
    <source>
        <dbReference type="PROSITE-ProRule" id="PRU10141"/>
    </source>
</evidence>
<feature type="binding site" evidence="12">
    <location>
        <position position="310"/>
    </location>
    <ligand>
        <name>ATP</name>
        <dbReference type="ChEBI" id="CHEBI:30616"/>
    </ligand>
</feature>
<dbReference type="PROSITE" id="PS50002">
    <property type="entry name" value="SH3"/>
    <property type="match status" value="1"/>
</dbReference>
<evidence type="ECO:0000256" key="1">
    <source>
        <dbReference type="ARBA" id="ARBA00022443"/>
    </source>
</evidence>
<dbReference type="PROSITE" id="PS50011">
    <property type="entry name" value="PROTEIN_KINASE_DOM"/>
    <property type="match status" value="1"/>
</dbReference>
<dbReference type="GO" id="GO:0007154">
    <property type="term" value="P:cell communication"/>
    <property type="evidence" value="ECO:0007669"/>
    <property type="project" value="UniProtKB-ARBA"/>
</dbReference>
<gene>
    <name evidence="18" type="primary">ABL2</name>
</gene>
<evidence type="ECO:0000256" key="10">
    <source>
        <dbReference type="PROSITE-ProRule" id="PRU00191"/>
    </source>
</evidence>
<feature type="domain" description="SH3" evidence="16">
    <location>
        <begin position="100"/>
        <end position="160"/>
    </location>
</feature>
<keyword evidence="8 13" id="KW-0829">Tyrosine-protein kinase</keyword>
<keyword evidence="5 13" id="KW-0418">Kinase</keyword>
<dbReference type="InterPro" id="IPR035837">
    <property type="entry name" value="ABL_SH2"/>
</dbReference>
<evidence type="ECO:0000256" key="8">
    <source>
        <dbReference type="ARBA" id="ARBA00023137"/>
    </source>
</evidence>
<dbReference type="Gene3D" id="1.10.510.10">
    <property type="entry name" value="Transferase(Phosphotransferase) domain 1"/>
    <property type="match status" value="1"/>
</dbReference>
<dbReference type="SMART" id="SM00252">
    <property type="entry name" value="SH2"/>
    <property type="match status" value="1"/>
</dbReference>
<feature type="region of interest" description="Disordered" evidence="14">
    <location>
        <begin position="692"/>
        <end position="933"/>
    </location>
</feature>
<name>A0A2K6FW63_PROCO</name>
<dbReference type="FunFam" id="1.10.510.10:FF:000070">
    <property type="entry name" value="Tyrosine-protein kinase"/>
    <property type="match status" value="1"/>
</dbReference>
<organism evidence="18 19">
    <name type="scientific">Propithecus coquereli</name>
    <name type="common">Coquerel's sifaka</name>
    <name type="synonym">Propithecus verreauxi coquereli</name>
    <dbReference type="NCBI Taxonomy" id="379532"/>
    <lineage>
        <taxon>Eukaryota</taxon>
        <taxon>Metazoa</taxon>
        <taxon>Chordata</taxon>
        <taxon>Craniata</taxon>
        <taxon>Vertebrata</taxon>
        <taxon>Euteleostomi</taxon>
        <taxon>Mammalia</taxon>
        <taxon>Eutheria</taxon>
        <taxon>Euarchontoglires</taxon>
        <taxon>Primates</taxon>
        <taxon>Strepsirrhini</taxon>
        <taxon>Lemuriformes</taxon>
        <taxon>Indriidae</taxon>
        <taxon>Propithecus</taxon>
    </lineage>
</organism>
<evidence type="ECO:0000313" key="19">
    <source>
        <dbReference type="Proteomes" id="UP000233160"/>
    </source>
</evidence>
<dbReference type="InterPro" id="IPR011009">
    <property type="entry name" value="Kinase-like_dom_sf"/>
</dbReference>
<dbReference type="InterPro" id="IPR020635">
    <property type="entry name" value="Tyr_kinase_cat_dom"/>
</dbReference>
<evidence type="ECO:0000256" key="4">
    <source>
        <dbReference type="ARBA" id="ARBA00022741"/>
    </source>
</evidence>